<dbReference type="AlphaFoldDB" id="W5J513"/>
<dbReference type="GO" id="GO:0000379">
    <property type="term" value="P:tRNA-type intron splice site recognition and cleavage"/>
    <property type="evidence" value="ECO:0007669"/>
    <property type="project" value="TreeGrafter"/>
</dbReference>
<keyword evidence="2" id="KW-0819">tRNA processing</keyword>
<dbReference type="PANTHER" id="PTHR21027:SF1">
    <property type="entry name" value="TRNA-SPLICING ENDONUCLEASE SUBUNIT SEN54"/>
    <property type="match status" value="1"/>
</dbReference>
<reference evidence="5" key="4">
    <citation type="submission" date="2015-06" db="UniProtKB">
        <authorList>
            <consortium name="EnsemblMetazoa"/>
        </authorList>
    </citation>
    <scope>IDENTIFICATION</scope>
</reference>
<evidence type="ECO:0000259" key="3">
    <source>
        <dbReference type="Pfam" id="PF12928"/>
    </source>
</evidence>
<dbReference type="VEuPathDB" id="VectorBase:ADAR2_003559"/>
<dbReference type="EnsemblMetazoa" id="ADAC009365-RA">
    <property type="protein sequence ID" value="ADAC009365-PA"/>
    <property type="gene ID" value="ADAC009365"/>
</dbReference>
<sequence>MAEPEKSSLLSGSELLQHHTSTYEVNAQFTRLVSTDDLDADRQNDLARMKDDLRRLLAQERVSKSECISEGVWENDNRRVRIIRAEGKWQAFGYEDSSGKYVDSYEALFLMEMNRLFVKWNGVVVSIEQGYSLFLGSHHSSYLTLEEYQVYSLLNRVGYFVLRYDPDRVTYQPEEMDMLSTEERCVWSNLYEMLHQPNPRETFSEKEKHSTMYDTMKPTSLHQRNRIWMKAIALHWSTGSGECSNDLISFVVQLKKNTEETMDRHRMNQFSISPSSYFHLMHKASKSLFLRYRSQGYLCESPRSRCHI</sequence>
<reference evidence="4 6" key="1">
    <citation type="journal article" date="2010" name="BMC Genomics">
        <title>Combination of measures distinguishes pre-miRNAs from other stem-loops in the genome of the newly sequenced Anopheles darlingi.</title>
        <authorList>
            <person name="Mendes N.D."/>
            <person name="Freitas A.T."/>
            <person name="Vasconcelos A.T."/>
            <person name="Sagot M.F."/>
        </authorList>
    </citation>
    <scope>NUCLEOTIDE SEQUENCE</scope>
</reference>
<dbReference type="STRING" id="43151.W5J513"/>
<dbReference type="Proteomes" id="UP000000673">
    <property type="component" value="Unassembled WGS sequence"/>
</dbReference>
<dbReference type="EMBL" id="ADMH02002104">
    <property type="protein sequence ID" value="ETN59056.1"/>
    <property type="molecule type" value="Genomic_DNA"/>
</dbReference>
<organism evidence="4">
    <name type="scientific">Anopheles darlingi</name>
    <name type="common">Mosquito</name>
    <dbReference type="NCBI Taxonomy" id="43151"/>
    <lineage>
        <taxon>Eukaryota</taxon>
        <taxon>Metazoa</taxon>
        <taxon>Ecdysozoa</taxon>
        <taxon>Arthropoda</taxon>
        <taxon>Hexapoda</taxon>
        <taxon>Insecta</taxon>
        <taxon>Pterygota</taxon>
        <taxon>Neoptera</taxon>
        <taxon>Endopterygota</taxon>
        <taxon>Diptera</taxon>
        <taxon>Nematocera</taxon>
        <taxon>Culicoidea</taxon>
        <taxon>Culicidae</taxon>
        <taxon>Anophelinae</taxon>
        <taxon>Anopheles</taxon>
    </lineage>
</organism>
<reference evidence="4" key="3">
    <citation type="journal article" date="2013" name="Nucleic Acids Res.">
        <title>The genome of Anopheles darlingi, the main neotropical malaria vector.</title>
        <authorList>
            <person name="Marinotti O."/>
            <person name="Cerqueira G.C."/>
            <person name="de Almeida L.G."/>
            <person name="Ferro M.I."/>
            <person name="Loreto E.L."/>
            <person name="Zaha A."/>
            <person name="Teixeira S.M."/>
            <person name="Wespiser A.R."/>
            <person name="Almeida E Silva A."/>
            <person name="Schlindwein A.D."/>
            <person name="Pacheco A.C."/>
            <person name="Silva A.L."/>
            <person name="Graveley B.R."/>
            <person name="Walenz B.P."/>
            <person name="Lima Bde A."/>
            <person name="Ribeiro C.A."/>
            <person name="Nunes-Silva C.G."/>
            <person name="de Carvalho C.R."/>
            <person name="Soares C.M."/>
            <person name="de Menezes C.B."/>
            <person name="Matiolli C."/>
            <person name="Caffrey D."/>
            <person name="Araujo D.A."/>
            <person name="de Oliveira D.M."/>
            <person name="Golenbock D."/>
            <person name="Grisard E.C."/>
            <person name="Fantinatti-Garboggini F."/>
            <person name="de Carvalho F.M."/>
            <person name="Barcellos F.G."/>
            <person name="Prosdocimi F."/>
            <person name="May G."/>
            <person name="Azevedo Junior G.M."/>
            <person name="Guimaraes G.M."/>
            <person name="Goldman G.H."/>
            <person name="Padilha I.Q."/>
            <person name="Batista Jda S."/>
            <person name="Ferro J.A."/>
            <person name="Ribeiro J.M."/>
            <person name="Fietto J.L."/>
            <person name="Dabbas K.M."/>
            <person name="Cerdeira L."/>
            <person name="Agnez-Lima L.F."/>
            <person name="Brocchi M."/>
            <person name="de Carvalho M.O."/>
            <person name="Teixeira Mde M."/>
            <person name="Diniz Maia Mde M."/>
            <person name="Goldman M.H."/>
            <person name="Cruz Schneider M.P."/>
            <person name="Felipe M.S."/>
            <person name="Hungria M."/>
            <person name="Nicolas M.F."/>
            <person name="Pereira M."/>
            <person name="Montes M.A."/>
            <person name="Cantao M.E."/>
            <person name="Vincentz M."/>
            <person name="Rafael M.S."/>
            <person name="Silverman N."/>
            <person name="Stoco P.H."/>
            <person name="Souza R.C."/>
            <person name="Vicentini R."/>
            <person name="Gazzinelli R.T."/>
            <person name="Neves Rde O."/>
            <person name="Silva R."/>
            <person name="Astolfi-Filho S."/>
            <person name="Maciel T.E."/>
            <person name="Urmenyi T.P."/>
            <person name="Tadei W.P."/>
            <person name="Camargo E.P."/>
            <person name="de Vasconcelos A.T."/>
        </authorList>
    </citation>
    <scope>NUCLEOTIDE SEQUENCE</scope>
</reference>
<evidence type="ECO:0000256" key="1">
    <source>
        <dbReference type="ARBA" id="ARBA00005736"/>
    </source>
</evidence>
<gene>
    <name evidence="4" type="ORF">AND_009365</name>
</gene>
<dbReference type="HOGENOM" id="CLU_903765_0_0_1"/>
<dbReference type="InterPro" id="IPR024336">
    <property type="entry name" value="tRNA_splic_suSen54_N"/>
</dbReference>
<dbReference type="GO" id="GO:0000214">
    <property type="term" value="C:tRNA-intron endonuclease complex"/>
    <property type="evidence" value="ECO:0007669"/>
    <property type="project" value="TreeGrafter"/>
</dbReference>
<dbReference type="eggNOG" id="KOG4772">
    <property type="taxonomic scope" value="Eukaryota"/>
</dbReference>
<evidence type="ECO:0000313" key="5">
    <source>
        <dbReference type="EnsemblMetazoa" id="ADAC009365-PA"/>
    </source>
</evidence>
<feature type="domain" description="tRNA-splicing endonuclease subunit Sen54 N-terminal" evidence="3">
    <location>
        <begin position="55"/>
        <end position="120"/>
    </location>
</feature>
<dbReference type="PANTHER" id="PTHR21027">
    <property type="entry name" value="TRNA-SPLICING ENDONUCLEASE SUBUNIT SEN54"/>
    <property type="match status" value="1"/>
</dbReference>
<accession>W5J513</accession>
<dbReference type="VEuPathDB" id="VectorBase:ADAC009365"/>
<protein>
    <recommendedName>
        <fullName evidence="3">tRNA-splicing endonuclease subunit Sen54 N-terminal domain-containing protein</fullName>
    </recommendedName>
</protein>
<name>W5J513_ANODA</name>
<reference evidence="4" key="2">
    <citation type="submission" date="2010-05" db="EMBL/GenBank/DDBJ databases">
        <authorList>
            <person name="Almeida L.G."/>
            <person name="Nicolas M.F."/>
            <person name="Souza R.C."/>
            <person name="Vasconcelos A.T.R."/>
        </authorList>
    </citation>
    <scope>NUCLEOTIDE SEQUENCE</scope>
</reference>
<evidence type="ECO:0000313" key="6">
    <source>
        <dbReference type="Proteomes" id="UP000000673"/>
    </source>
</evidence>
<comment type="similarity">
    <text evidence="1">Belongs to the SEN54 family.</text>
</comment>
<proteinExistence type="inferred from homology"/>
<dbReference type="Pfam" id="PF12928">
    <property type="entry name" value="tRNA_int_end_N2"/>
    <property type="match status" value="1"/>
</dbReference>
<keyword evidence="6" id="KW-1185">Reference proteome</keyword>
<dbReference type="InterPro" id="IPR024337">
    <property type="entry name" value="tRNA_splic_suSen54"/>
</dbReference>
<evidence type="ECO:0000256" key="2">
    <source>
        <dbReference type="ARBA" id="ARBA00022694"/>
    </source>
</evidence>
<evidence type="ECO:0000313" key="4">
    <source>
        <dbReference type="EMBL" id="ETN59056.1"/>
    </source>
</evidence>